<gene>
    <name evidence="2" type="ORF">HMPREF9715_02835</name>
</gene>
<dbReference type="EMBL" id="AGEE01000039">
    <property type="protein sequence ID" value="EHO07969.1"/>
    <property type="molecule type" value="Genomic_DNA"/>
</dbReference>
<feature type="chain" id="PRO_5043640663" description="Lipocalin-like domain-containing protein" evidence="1">
    <location>
        <begin position="19"/>
        <end position="163"/>
    </location>
</feature>
<accession>A0AAV3F0E3</accession>
<evidence type="ECO:0000313" key="3">
    <source>
        <dbReference type="Proteomes" id="UP000004834"/>
    </source>
</evidence>
<proteinExistence type="predicted"/>
<evidence type="ECO:0000256" key="1">
    <source>
        <dbReference type="SAM" id="SignalP"/>
    </source>
</evidence>
<comment type="caution">
    <text evidence="2">The sequence shown here is derived from an EMBL/GenBank/DDBJ whole genome shotgun (WGS) entry which is preliminary data.</text>
</comment>
<organism evidence="2 3">
    <name type="scientific">Myroides odoratimimus CIP 101113</name>
    <dbReference type="NCBI Taxonomy" id="883154"/>
    <lineage>
        <taxon>Bacteria</taxon>
        <taxon>Pseudomonadati</taxon>
        <taxon>Bacteroidota</taxon>
        <taxon>Flavobacteriia</taxon>
        <taxon>Flavobacteriales</taxon>
        <taxon>Flavobacteriaceae</taxon>
        <taxon>Myroides</taxon>
    </lineage>
</organism>
<name>A0AAV3F0E3_9FLAO</name>
<evidence type="ECO:0008006" key="4">
    <source>
        <dbReference type="Google" id="ProtNLM"/>
    </source>
</evidence>
<protein>
    <recommendedName>
        <fullName evidence="4">Lipocalin-like domain-containing protein</fullName>
    </recommendedName>
</protein>
<sequence>MKKIVVLIIIAITSYNFTACSSDDNVPYKVANFKEEIIKEWTIEKKEFLDNKGKVILSIDYTKKKNCSTEKWTFNKEEVNRKISSTNQAGNCNETTDKLSYKVVERDLLVMVPSQSTSTFKKIEISNFYHYKMHLVEKVNKEEITLSLDYPKGTQTIKYTFKR</sequence>
<dbReference type="AlphaFoldDB" id="A0AAV3F0E3"/>
<evidence type="ECO:0000313" key="2">
    <source>
        <dbReference type="EMBL" id="EHO07969.1"/>
    </source>
</evidence>
<keyword evidence="1" id="KW-0732">Signal</keyword>
<dbReference type="Proteomes" id="UP000004834">
    <property type="component" value="Unassembled WGS sequence"/>
</dbReference>
<feature type="signal peptide" evidence="1">
    <location>
        <begin position="1"/>
        <end position="18"/>
    </location>
</feature>
<reference evidence="2 3" key="1">
    <citation type="submission" date="2011-11" db="EMBL/GenBank/DDBJ databases">
        <title>The Genome Sequence of Myroides odoratimimus CIP 101113.</title>
        <authorList>
            <person name="Earl A."/>
            <person name="Ward D."/>
            <person name="Feldgarden M."/>
            <person name="Gevers D."/>
            <person name="Huys G."/>
            <person name="Young S.K."/>
            <person name="Zeng Q."/>
            <person name="Gargeya S."/>
            <person name="Fitzgerald M."/>
            <person name="Haas B."/>
            <person name="Abouelleil A."/>
            <person name="Alvarado L."/>
            <person name="Arachchi H.M."/>
            <person name="Berlin A."/>
            <person name="Brown A."/>
            <person name="Chapman S.B."/>
            <person name="Chen Z."/>
            <person name="Dunbar C."/>
            <person name="Freedman E."/>
            <person name="Gearin G."/>
            <person name="Goldberg J."/>
            <person name="Griggs A."/>
            <person name="Gujja S."/>
            <person name="Heiman D."/>
            <person name="Howarth C."/>
            <person name="Larson L."/>
            <person name="Lui A."/>
            <person name="MacDonald P.J.P."/>
            <person name="Montmayeur A."/>
            <person name="Murphy C."/>
            <person name="Neiman D."/>
            <person name="Pearson M."/>
            <person name="Priest M."/>
            <person name="Roberts A."/>
            <person name="Saif S."/>
            <person name="Shea T."/>
            <person name="Shenoy N."/>
            <person name="Sisk P."/>
            <person name="Stolte C."/>
            <person name="Sykes S."/>
            <person name="Wortman J."/>
            <person name="Nusbaum C."/>
            <person name="Birren B."/>
        </authorList>
    </citation>
    <scope>NUCLEOTIDE SEQUENCE [LARGE SCALE GENOMIC DNA]</scope>
    <source>
        <strain evidence="2 3">CIP 101113</strain>
    </source>
</reference>
<dbReference type="RefSeq" id="WP_006264318.1">
    <property type="nucleotide sequence ID" value="NZ_JH590838.1"/>
</dbReference>